<dbReference type="InterPro" id="IPR025997">
    <property type="entry name" value="SBP_2_dom"/>
</dbReference>
<dbReference type="KEGG" id="cmiu:B1H56_03640"/>
<evidence type="ECO:0000259" key="6">
    <source>
        <dbReference type="Pfam" id="PF13407"/>
    </source>
</evidence>
<feature type="domain" description="Periplasmic binding protein" evidence="6">
    <location>
        <begin position="83"/>
        <end position="327"/>
    </location>
</feature>
<evidence type="ECO:0000256" key="3">
    <source>
        <dbReference type="ARBA" id="ARBA00022729"/>
    </source>
</evidence>
<dbReference type="InterPro" id="IPR028082">
    <property type="entry name" value="Peripla_BP_I"/>
</dbReference>
<dbReference type="PANTHER" id="PTHR46847:SF1">
    <property type="entry name" value="D-ALLOSE-BINDING PERIPLASMIC PROTEIN-RELATED"/>
    <property type="match status" value="1"/>
</dbReference>
<evidence type="ECO:0000313" key="7">
    <source>
        <dbReference type="EMBL" id="KXK65081.1"/>
    </source>
</evidence>
<evidence type="ECO:0000256" key="1">
    <source>
        <dbReference type="ARBA" id="ARBA00004196"/>
    </source>
</evidence>
<protein>
    <submittedName>
        <fullName evidence="7">Sugar-binding domain protein</fullName>
    </submittedName>
</protein>
<dbReference type="PATRIC" id="fig|626937.4.peg.2296"/>
<comment type="caution">
    <text evidence="7">The sequence shown here is derived from an EMBL/GenBank/DDBJ whole genome shotgun (WGS) entry which is preliminary data.</text>
</comment>
<evidence type="ECO:0000256" key="4">
    <source>
        <dbReference type="SAM" id="MobiDB-lite"/>
    </source>
</evidence>
<organism evidence="7 8">
    <name type="scientific">Christensenella minuta</name>
    <dbReference type="NCBI Taxonomy" id="626937"/>
    <lineage>
        <taxon>Bacteria</taxon>
        <taxon>Bacillati</taxon>
        <taxon>Bacillota</taxon>
        <taxon>Clostridia</taxon>
        <taxon>Christensenellales</taxon>
        <taxon>Christensenellaceae</taxon>
        <taxon>Christensenella</taxon>
    </lineage>
</organism>
<dbReference type="PANTHER" id="PTHR46847">
    <property type="entry name" value="D-ALLOSE-BINDING PERIPLASMIC PROTEIN-RELATED"/>
    <property type="match status" value="1"/>
</dbReference>
<feature type="region of interest" description="Disordered" evidence="4">
    <location>
        <begin position="43"/>
        <end position="64"/>
    </location>
</feature>
<dbReference type="CDD" id="cd01536">
    <property type="entry name" value="PBP1_ABC_sugar_binding-like"/>
    <property type="match status" value="1"/>
</dbReference>
<dbReference type="Proteomes" id="UP000070366">
    <property type="component" value="Unassembled WGS sequence"/>
</dbReference>
<feature type="signal peptide" evidence="5">
    <location>
        <begin position="1"/>
        <end position="35"/>
    </location>
</feature>
<comment type="similarity">
    <text evidence="2">Belongs to the bacterial solute-binding protein 2 family.</text>
</comment>
<dbReference type="EMBL" id="LSZW01000063">
    <property type="protein sequence ID" value="KXK65081.1"/>
    <property type="molecule type" value="Genomic_DNA"/>
</dbReference>
<name>A0A136Q339_9FIRM</name>
<proteinExistence type="inferred from homology"/>
<dbReference type="AlphaFoldDB" id="A0A136Q339"/>
<feature type="chain" id="PRO_5007478581" evidence="5">
    <location>
        <begin position="36"/>
        <end position="365"/>
    </location>
</feature>
<comment type="subcellular location">
    <subcellularLocation>
        <location evidence="1">Cell envelope</location>
    </subcellularLocation>
</comment>
<evidence type="ECO:0000256" key="2">
    <source>
        <dbReference type="ARBA" id="ARBA00007639"/>
    </source>
</evidence>
<evidence type="ECO:0000313" key="8">
    <source>
        <dbReference type="Proteomes" id="UP000070366"/>
    </source>
</evidence>
<gene>
    <name evidence="7" type="ORF">HMPREF3293_02338</name>
</gene>
<dbReference type="STRING" id="626937.HMPREF3293_02338"/>
<dbReference type="OrthoDB" id="9800520at2"/>
<dbReference type="SUPFAM" id="SSF53822">
    <property type="entry name" value="Periplasmic binding protein-like I"/>
    <property type="match status" value="1"/>
</dbReference>
<keyword evidence="8" id="KW-1185">Reference proteome</keyword>
<dbReference type="Pfam" id="PF13407">
    <property type="entry name" value="Peripla_BP_4"/>
    <property type="match status" value="1"/>
</dbReference>
<reference evidence="7 8" key="1">
    <citation type="submission" date="2016-02" db="EMBL/GenBank/DDBJ databases">
        <authorList>
            <person name="Wen L."/>
            <person name="He K."/>
            <person name="Yang H."/>
        </authorList>
    </citation>
    <scope>NUCLEOTIDE SEQUENCE [LARGE SCALE GENOMIC DNA]</scope>
    <source>
        <strain evidence="7 8">DSM 22607</strain>
    </source>
</reference>
<keyword evidence="3 5" id="KW-0732">Signal</keyword>
<dbReference type="Gene3D" id="3.40.50.2300">
    <property type="match status" value="2"/>
</dbReference>
<sequence>MLEIENEIIRRNIMMKKSGILALVAVLLVAVLVFAACSPATPAAESSAPADDASPASSGEASASAADSGKKLKFGEIAHDRALEWVNYGVQNFEYTCEQLGVEPVVIDAQNDMEKVLAGMEDLLSQDVDAVSVYSFSPDLDARVAQMARDAGIPIVFENAVPADSVDRDAVTCCTYYDIGYAAAKMIGDKYPGSKFVYIMGQPGMNITEPYNDGIAAAIADGADTEMVESAPTNWTAEEGMNATQNLIQSGKEFDVIFANNEQIAQGVVKALDAAGLKDKIPIIATGGSPLGVEMLESGDLYGTIAAPTSYMGALSAKKLYDLTNGKAVEEMTYLPLLPATKEEIDQIIPWTPGAEVIEAIGGLD</sequence>
<accession>A0A136Q339</accession>
<evidence type="ECO:0000256" key="5">
    <source>
        <dbReference type="SAM" id="SignalP"/>
    </source>
</evidence>
<dbReference type="GO" id="GO:0030246">
    <property type="term" value="F:carbohydrate binding"/>
    <property type="evidence" value="ECO:0007669"/>
    <property type="project" value="UniProtKB-ARBA"/>
</dbReference>
<dbReference type="GO" id="GO:0030313">
    <property type="term" value="C:cell envelope"/>
    <property type="evidence" value="ECO:0007669"/>
    <property type="project" value="UniProtKB-SubCell"/>
</dbReference>